<accession>A0A0P1E873</accession>
<protein>
    <submittedName>
        <fullName evidence="3">Electron transfer DM13</fullName>
    </submittedName>
</protein>
<evidence type="ECO:0000313" key="4">
    <source>
        <dbReference type="Proteomes" id="UP000050786"/>
    </source>
</evidence>
<organism evidence="3 4">
    <name type="scientific">Ruegeria atlantica</name>
    <dbReference type="NCBI Taxonomy" id="81569"/>
    <lineage>
        <taxon>Bacteria</taxon>
        <taxon>Pseudomonadati</taxon>
        <taxon>Pseudomonadota</taxon>
        <taxon>Alphaproteobacteria</taxon>
        <taxon>Rhodobacterales</taxon>
        <taxon>Roseobacteraceae</taxon>
        <taxon>Ruegeria</taxon>
    </lineage>
</organism>
<dbReference type="RefSeq" id="WP_058275261.1">
    <property type="nucleotide sequence ID" value="NZ_CYPS01000064.1"/>
</dbReference>
<keyword evidence="1" id="KW-0732">Signal</keyword>
<dbReference type="InterPro" id="IPR019545">
    <property type="entry name" value="DM13_domain"/>
</dbReference>
<feature type="domain" description="DM13" evidence="2">
    <location>
        <begin position="35"/>
        <end position="133"/>
    </location>
</feature>
<evidence type="ECO:0000313" key="3">
    <source>
        <dbReference type="EMBL" id="CUH45251.1"/>
    </source>
</evidence>
<evidence type="ECO:0000259" key="2">
    <source>
        <dbReference type="PROSITE" id="PS51549"/>
    </source>
</evidence>
<dbReference type="Pfam" id="PF10517">
    <property type="entry name" value="DM13"/>
    <property type="match status" value="1"/>
</dbReference>
<evidence type="ECO:0000256" key="1">
    <source>
        <dbReference type="SAM" id="SignalP"/>
    </source>
</evidence>
<dbReference type="EMBL" id="CYPS01000064">
    <property type="protein sequence ID" value="CUH45251.1"/>
    <property type="molecule type" value="Genomic_DNA"/>
</dbReference>
<name>A0A0P1E873_9RHOB</name>
<keyword evidence="4" id="KW-1185">Reference proteome</keyword>
<feature type="signal peptide" evidence="1">
    <location>
        <begin position="1"/>
        <end position="27"/>
    </location>
</feature>
<feature type="chain" id="PRO_5006061308" evidence="1">
    <location>
        <begin position="28"/>
        <end position="133"/>
    </location>
</feature>
<proteinExistence type="predicted"/>
<dbReference type="PROSITE" id="PS51318">
    <property type="entry name" value="TAT"/>
    <property type="match status" value="1"/>
</dbReference>
<dbReference type="Proteomes" id="UP000050786">
    <property type="component" value="Unassembled WGS sequence"/>
</dbReference>
<dbReference type="AlphaFoldDB" id="A0A0P1E873"/>
<dbReference type="InterPro" id="IPR006311">
    <property type="entry name" value="TAT_signal"/>
</dbReference>
<dbReference type="PROSITE" id="PS51549">
    <property type="entry name" value="DM13"/>
    <property type="match status" value="1"/>
</dbReference>
<gene>
    <name evidence="3" type="ORF">RUM4293_04162</name>
</gene>
<reference evidence="4" key="1">
    <citation type="submission" date="2015-09" db="EMBL/GenBank/DDBJ databases">
        <authorList>
            <person name="Rodrigo-Torres L."/>
            <person name="Arahal D.R."/>
        </authorList>
    </citation>
    <scope>NUCLEOTIDE SEQUENCE [LARGE SCALE GENOMIC DNA]</scope>
    <source>
        <strain evidence="4">CECT 4293</strain>
    </source>
</reference>
<sequence length="133" mass="13916">MMTRRSLFLNAAATGAALTLASANVAAAGGAKKKGTFEGRSKHITTGSVKVVKDGERYIVELGDDFSLDNGPDPRVAFGKDGTYDPNSKLGALLNLKGKQSYAVPSTMDISDYNEVYIWCDVAGVPLGVAALS</sequence>